<protein>
    <recommendedName>
        <fullName evidence="5">GDP/GTP exchange factor Sec2 N-terminal domain-containing protein</fullName>
    </recommendedName>
</protein>
<proteinExistence type="inferred from homology"/>
<dbReference type="OMA" id="EIDPIYH"/>
<dbReference type="Proteomes" id="UP000261620">
    <property type="component" value="Unplaced"/>
</dbReference>
<dbReference type="AlphaFoldDB" id="A0A3Q3VRR8"/>
<dbReference type="GO" id="GO:0006887">
    <property type="term" value="P:exocytosis"/>
    <property type="evidence" value="ECO:0007669"/>
    <property type="project" value="TreeGrafter"/>
</dbReference>
<organism evidence="6 7">
    <name type="scientific">Mola mola</name>
    <name type="common">Ocean sunfish</name>
    <name type="synonym">Tetraodon mola</name>
    <dbReference type="NCBI Taxonomy" id="94237"/>
    <lineage>
        <taxon>Eukaryota</taxon>
        <taxon>Metazoa</taxon>
        <taxon>Chordata</taxon>
        <taxon>Craniata</taxon>
        <taxon>Vertebrata</taxon>
        <taxon>Euteleostomi</taxon>
        <taxon>Actinopterygii</taxon>
        <taxon>Neopterygii</taxon>
        <taxon>Teleostei</taxon>
        <taxon>Neoteleostei</taxon>
        <taxon>Acanthomorphata</taxon>
        <taxon>Eupercaria</taxon>
        <taxon>Tetraodontiformes</taxon>
        <taxon>Molidae</taxon>
        <taxon>Mola</taxon>
    </lineage>
</organism>
<feature type="domain" description="GDP/GTP exchange factor Sec2 N-terminal" evidence="5">
    <location>
        <begin position="75"/>
        <end position="147"/>
    </location>
</feature>
<dbReference type="Gene3D" id="1.20.5.4880">
    <property type="match status" value="1"/>
</dbReference>
<dbReference type="InterPro" id="IPR009449">
    <property type="entry name" value="Sec2_N"/>
</dbReference>
<evidence type="ECO:0000256" key="1">
    <source>
        <dbReference type="ARBA" id="ARBA00023054"/>
    </source>
</evidence>
<dbReference type="PANTHER" id="PTHR14430:SF5">
    <property type="entry name" value="GUANINE NUCLEOTIDE EXCHANGE FACTOR FOR RAB-3A"/>
    <property type="match status" value="1"/>
</dbReference>
<evidence type="ECO:0000313" key="6">
    <source>
        <dbReference type="Ensembl" id="ENSMMOP00000001152.1"/>
    </source>
</evidence>
<evidence type="ECO:0000256" key="3">
    <source>
        <dbReference type="SAM" id="Coils"/>
    </source>
</evidence>
<keyword evidence="7" id="KW-1185">Reference proteome</keyword>
<dbReference type="InterPro" id="IPR040351">
    <property type="entry name" value="RAB3IL/RAB3IP/Sec2"/>
</dbReference>
<evidence type="ECO:0000259" key="5">
    <source>
        <dbReference type="Pfam" id="PF06428"/>
    </source>
</evidence>
<evidence type="ECO:0000256" key="2">
    <source>
        <dbReference type="ARBA" id="ARBA00025794"/>
    </source>
</evidence>
<evidence type="ECO:0000313" key="7">
    <source>
        <dbReference type="Proteomes" id="UP000261620"/>
    </source>
</evidence>
<accession>A0A3Q3VRR8</accession>
<feature type="region of interest" description="Disordered" evidence="4">
    <location>
        <begin position="1"/>
        <end position="21"/>
    </location>
</feature>
<dbReference type="Pfam" id="PF25555">
    <property type="entry name" value="RAB3A-like_C"/>
    <property type="match status" value="1"/>
</dbReference>
<sequence>LWFGVPQGVQSGGRRPSWAGRPWRSLPASQLLAGVQGERNPREGVRDSQGTAGRCKEGAVKRHIRLRTHPFLLTSQELKLKDKECERLSQVRNQLEQELEELTASLFEEAHKMVNEANVKQAAAEKQLKEAQGKIDVLQAEVTALKTLVLTSTPSSPNRQLHPQLQSPGTRGAYKHIGGHIRNKSASAAFPSSPGKPEPSSMDSVHYAEFLMWKENPSLERSSAFLSRIYREEIGPCLSFTRSELSQLVQSAVENNSLTIEPVAMSALPVVRASAVECGGPKKCALSGMSRLCRHRIKLGDKGSYYYISPSSRARIAAVCNFFTYIRYIQQGLVRQDAEQMFWEVMRLRKEMTVAKLGFYITDQS</sequence>
<name>A0A3Q3VRR8_MOLML</name>
<dbReference type="GO" id="GO:0070319">
    <property type="term" value="C:Golgi to plasma membrane transport vesicle"/>
    <property type="evidence" value="ECO:0007669"/>
    <property type="project" value="TreeGrafter"/>
</dbReference>
<dbReference type="SUPFAM" id="SSF144284">
    <property type="entry name" value="Sec2 N-terminal region"/>
    <property type="match status" value="1"/>
</dbReference>
<dbReference type="GO" id="GO:0005085">
    <property type="term" value="F:guanyl-nucleotide exchange factor activity"/>
    <property type="evidence" value="ECO:0007669"/>
    <property type="project" value="InterPro"/>
</dbReference>
<dbReference type="Ensembl" id="ENSMMOT00000001179.1">
    <property type="protein sequence ID" value="ENSMMOP00000001152.1"/>
    <property type="gene ID" value="ENSMMOG00000000981.1"/>
</dbReference>
<reference evidence="6" key="1">
    <citation type="submission" date="2025-08" db="UniProtKB">
        <authorList>
            <consortium name="Ensembl"/>
        </authorList>
    </citation>
    <scope>IDENTIFICATION</scope>
</reference>
<keyword evidence="1 3" id="KW-0175">Coiled coil</keyword>
<reference evidence="6" key="2">
    <citation type="submission" date="2025-09" db="UniProtKB">
        <authorList>
            <consortium name="Ensembl"/>
        </authorList>
    </citation>
    <scope>IDENTIFICATION</scope>
</reference>
<dbReference type="PANTHER" id="PTHR14430">
    <property type="entry name" value="RABIN3-RELATED"/>
    <property type="match status" value="1"/>
</dbReference>
<comment type="similarity">
    <text evidence="2">Belongs to the SEC2 family.</text>
</comment>
<feature type="region of interest" description="Disordered" evidence="4">
    <location>
        <begin position="34"/>
        <end position="54"/>
    </location>
</feature>
<evidence type="ECO:0000256" key="4">
    <source>
        <dbReference type="SAM" id="MobiDB-lite"/>
    </source>
</evidence>
<dbReference type="STRING" id="94237.ENSMMOP00000001152"/>
<feature type="coiled-coil region" evidence="3">
    <location>
        <begin position="78"/>
        <end position="148"/>
    </location>
</feature>
<dbReference type="Pfam" id="PF06428">
    <property type="entry name" value="Sec2p"/>
    <property type="match status" value="1"/>
</dbReference>